<proteinExistence type="predicted"/>
<evidence type="ECO:0000313" key="3">
    <source>
        <dbReference type="EMBL" id="TCI12355.1"/>
    </source>
</evidence>
<feature type="transmembrane region" description="Helical" evidence="2">
    <location>
        <begin position="824"/>
        <end position="842"/>
    </location>
</feature>
<evidence type="ECO:0000313" key="4">
    <source>
        <dbReference type="Proteomes" id="UP000291822"/>
    </source>
</evidence>
<evidence type="ECO:0000256" key="1">
    <source>
        <dbReference type="SAM" id="MobiDB-lite"/>
    </source>
</evidence>
<accession>A0A4R0YSP0</accession>
<comment type="caution">
    <text evidence="3">The sequence shown here is derived from an EMBL/GenBank/DDBJ whole genome shotgun (WGS) entry which is preliminary data.</text>
</comment>
<dbReference type="EMBL" id="SJTG01000001">
    <property type="protein sequence ID" value="TCI12355.1"/>
    <property type="molecule type" value="Genomic_DNA"/>
</dbReference>
<dbReference type="RefSeq" id="WP_131406486.1">
    <property type="nucleotide sequence ID" value="NZ_SJTG01000001.1"/>
</dbReference>
<sequence>MPDGFSARGGDAERSPVSRSRVPIDLSHHSRMQRQIGIFMNKRVWLSLAIVAGAAGVAAWACGPDFPSQLLDRREQNLKATPRNSFAFEANQWVPPTGQFFVREDGDAFDAPPATSEARSNGLTEAQWTRVKALREADAGSTAYADGKDLPEDLRLYSAGAVDVALAQRACAPARNDGDDASAVDAAPSCDAFAAPSMGPALESFQKVLALPADKNRTRAAWAAFMIGRIHAQRAMAQAGQHDVFLQERDAATAAFVATRRLVTEGADDSQGLAVASLGEQARLFLLDGKTICDWRGLVRDHGCGPGMAPDDFKHAVALYAAQAGYGSRAAVESLAAMAQNVLRDDKRVAAVIDDPISQRALVAYALARMGDDAGDSVSPQARATTARLRALVAAIEARDLGEVAGADRLAALAYRTGRYDFAARLVGKSQGALASWVAAKLALQKGDLAAAAAAYADAARAFPKANDPQAALEPSNVLLAKGEQGVLSLGRGEYLQAMGFLYVAAQGVGADGNVHVEDASGGAGYGNDAMYIAERVLSIDELKGFVDAQVPASPVPKPATPATSADDEYASYVPTPLADNLRWLLARRMMRAGRYDDAIGYFPASGDTRFGDVDMPAKARQFAEAVRDGEHAWTDNAKAQARYMAATIERDQGMELFGYEQAPDFSDNGGSYQGGSGHSLDDLKQSFVTTGERERFVRTTAKPDRRFHYRYLAADRAASAADLLPARSQAFAAVLCKATGWMLEGPPDYEDNYEHYGQPAPTQPPERLRRAQALYARYVKEGPYVDWATNFGRNCEEPDFARARHLQWRLAIDGGKQWLRRHGLPGGGVVLVALVAAGLLWRRRRGQRVA</sequence>
<keyword evidence="2" id="KW-1133">Transmembrane helix</keyword>
<keyword evidence="2" id="KW-0472">Membrane</keyword>
<keyword evidence="4" id="KW-1185">Reference proteome</keyword>
<dbReference type="AlphaFoldDB" id="A0A4R0YSP0"/>
<feature type="region of interest" description="Disordered" evidence="1">
    <location>
        <begin position="1"/>
        <end position="26"/>
    </location>
</feature>
<organism evidence="3 4">
    <name type="scientific">Dyella soli</name>
    <dbReference type="NCBI Taxonomy" id="522319"/>
    <lineage>
        <taxon>Bacteria</taxon>
        <taxon>Pseudomonadati</taxon>
        <taxon>Pseudomonadota</taxon>
        <taxon>Gammaproteobacteria</taxon>
        <taxon>Lysobacterales</taxon>
        <taxon>Rhodanobacteraceae</taxon>
        <taxon>Dyella</taxon>
    </lineage>
</organism>
<dbReference type="Proteomes" id="UP000291822">
    <property type="component" value="Unassembled WGS sequence"/>
</dbReference>
<name>A0A4R0YSP0_9GAMM</name>
<gene>
    <name evidence="3" type="ORF">EZM97_03115</name>
</gene>
<evidence type="ECO:0000256" key="2">
    <source>
        <dbReference type="SAM" id="Phobius"/>
    </source>
</evidence>
<feature type="transmembrane region" description="Helical" evidence="2">
    <location>
        <begin position="44"/>
        <end position="61"/>
    </location>
</feature>
<reference evidence="3 4" key="1">
    <citation type="submission" date="2019-02" db="EMBL/GenBank/DDBJ databases">
        <title>Dyella amyloliquefaciens sp. nov., isolated from forest soil.</title>
        <authorList>
            <person name="Gao Z.-H."/>
            <person name="Qiu L.-H."/>
        </authorList>
    </citation>
    <scope>NUCLEOTIDE SEQUENCE [LARGE SCALE GENOMIC DNA]</scope>
    <source>
        <strain evidence="3 4">KACC 12747</strain>
    </source>
</reference>
<protein>
    <submittedName>
        <fullName evidence="3">Uncharacterized protein</fullName>
    </submittedName>
</protein>
<keyword evidence="2" id="KW-0812">Transmembrane</keyword>